<evidence type="ECO:0000313" key="3">
    <source>
        <dbReference type="Proteomes" id="UP000027982"/>
    </source>
</evidence>
<dbReference type="HOGENOM" id="CLU_1025839_0_0_0"/>
<organism evidence="2 3">
    <name type="scientific">Fimbriimonas ginsengisoli Gsoil 348</name>
    <dbReference type="NCBI Taxonomy" id="661478"/>
    <lineage>
        <taxon>Bacteria</taxon>
        <taxon>Bacillati</taxon>
        <taxon>Armatimonadota</taxon>
        <taxon>Fimbriimonadia</taxon>
        <taxon>Fimbriimonadales</taxon>
        <taxon>Fimbriimonadaceae</taxon>
        <taxon>Fimbriimonas</taxon>
    </lineage>
</organism>
<feature type="region of interest" description="Disordered" evidence="1">
    <location>
        <begin position="52"/>
        <end position="120"/>
    </location>
</feature>
<accession>A0A068NTK9</accession>
<dbReference type="KEGG" id="fgi:OP10G_3520"/>
<dbReference type="Proteomes" id="UP000027982">
    <property type="component" value="Chromosome"/>
</dbReference>
<keyword evidence="3" id="KW-1185">Reference proteome</keyword>
<dbReference type="AlphaFoldDB" id="A0A068NTK9"/>
<reference evidence="2 3" key="1">
    <citation type="journal article" date="2014" name="PLoS ONE">
        <title>The first complete genome sequence of the class fimbriimonadia in the phylum armatimonadetes.</title>
        <authorList>
            <person name="Hu Z.Y."/>
            <person name="Wang Y.Z."/>
            <person name="Im W.T."/>
            <person name="Wang S.Y."/>
            <person name="Zhao G.P."/>
            <person name="Zheng H.J."/>
            <person name="Quan Z.X."/>
        </authorList>
    </citation>
    <scope>NUCLEOTIDE SEQUENCE [LARGE SCALE GENOMIC DNA]</scope>
    <source>
        <strain evidence="2">Gsoil 348</strain>
    </source>
</reference>
<protein>
    <submittedName>
        <fullName evidence="2">Uncharacterized protein</fullName>
    </submittedName>
</protein>
<sequence>MVDELVVGGVRPDDISLVAHHTEVDLPESTGDSRGGMREVIGVAGDASYFVGRDDDPEFDPSAPPRDGLEEFTTLEGSRIGGIDTSDPATDVDSVDQADDSQEEFEEMTYPRADISQSEHERDDLNLTLLTGFPTPVPVVDGLKDGATGATVSVDEALETIVVPGFGMVMGGGALATAALDFIKPDGGADTEAIVRHLRDEGVPETRARVYRDAFSQGGAVVAVAVNPGSVDEGAVESIAERHHAENHALYDAPRYYQDGGQRHERGGGAS</sequence>
<name>A0A068NTK9_FIMGI</name>
<evidence type="ECO:0000313" key="2">
    <source>
        <dbReference type="EMBL" id="AIE86888.1"/>
    </source>
</evidence>
<dbReference type="EMBL" id="CP007139">
    <property type="protein sequence ID" value="AIE86888.1"/>
    <property type="molecule type" value="Genomic_DNA"/>
</dbReference>
<gene>
    <name evidence="2" type="ORF">OP10G_3520</name>
</gene>
<proteinExistence type="predicted"/>
<feature type="compositionally biased region" description="Acidic residues" evidence="1">
    <location>
        <begin position="93"/>
        <end position="107"/>
    </location>
</feature>
<evidence type="ECO:0000256" key="1">
    <source>
        <dbReference type="SAM" id="MobiDB-lite"/>
    </source>
</evidence>